<dbReference type="EMBL" id="JBHFNQ010000135">
    <property type="protein sequence ID" value="MFB2878698.1"/>
    <property type="molecule type" value="Genomic_DNA"/>
</dbReference>
<proteinExistence type="predicted"/>
<gene>
    <name evidence="1" type="ORF">ACE1CC_17755</name>
</gene>
<sequence length="116" mass="13192">MTTASSQCPKCHYPDIYRRDPRSLTVYCSKCGHSWQSNQTLRALLRVAVYRTRAPRGNHDISVWHCPIDSSKYSFSVTFGAGVSVFNQFEGHPYDCGQFNTPEEALEAGIKWVKED</sequence>
<comment type="caution">
    <text evidence="1">The sequence shown here is derived from an EMBL/GenBank/DDBJ whole genome shotgun (WGS) entry which is preliminary data.</text>
</comment>
<evidence type="ECO:0000313" key="1">
    <source>
        <dbReference type="EMBL" id="MFB2878698.1"/>
    </source>
</evidence>
<protein>
    <submittedName>
        <fullName evidence="1">Uncharacterized protein</fullName>
    </submittedName>
</protein>
<keyword evidence="2" id="KW-1185">Reference proteome</keyword>
<dbReference type="Proteomes" id="UP001576774">
    <property type="component" value="Unassembled WGS sequence"/>
</dbReference>
<accession>A0ABV4X938</accession>
<dbReference type="SUPFAM" id="SSF57783">
    <property type="entry name" value="Zinc beta-ribbon"/>
    <property type="match status" value="1"/>
</dbReference>
<dbReference type="RefSeq" id="WP_413271762.1">
    <property type="nucleotide sequence ID" value="NZ_JBHFNQ010000135.1"/>
</dbReference>
<evidence type="ECO:0000313" key="2">
    <source>
        <dbReference type="Proteomes" id="UP001576774"/>
    </source>
</evidence>
<organism evidence="1 2">
    <name type="scientific">Floridaenema aerugineum BLCC-F46</name>
    <dbReference type="NCBI Taxonomy" id="3153654"/>
    <lineage>
        <taxon>Bacteria</taxon>
        <taxon>Bacillati</taxon>
        <taxon>Cyanobacteriota</taxon>
        <taxon>Cyanophyceae</taxon>
        <taxon>Oscillatoriophycideae</taxon>
        <taxon>Aerosakkonematales</taxon>
        <taxon>Aerosakkonemataceae</taxon>
        <taxon>Floridanema</taxon>
        <taxon>Floridanema aerugineum</taxon>
    </lineage>
</organism>
<reference evidence="1 2" key="1">
    <citation type="submission" date="2024-09" db="EMBL/GenBank/DDBJ databases">
        <title>Floridaenema gen nov. (Aerosakkonemataceae, Aerosakkonematales ord. nov., Cyanobacteria) from benthic tropical and subtropical fresh waters, with the description of four new species.</title>
        <authorList>
            <person name="Moretto J.A."/>
            <person name="Berthold D.E."/>
            <person name="Lefler F.W."/>
            <person name="Huang I.-S."/>
            <person name="Laughinghouse H. IV."/>
        </authorList>
    </citation>
    <scope>NUCLEOTIDE SEQUENCE [LARGE SCALE GENOMIC DNA]</scope>
    <source>
        <strain evidence="1 2">BLCC-F46</strain>
    </source>
</reference>
<name>A0ABV4X938_9CYAN</name>